<organism evidence="1 2">
    <name type="scientific">Puniceibacterium antarcticum</name>
    <dbReference type="NCBI Taxonomy" id="1206336"/>
    <lineage>
        <taxon>Bacteria</taxon>
        <taxon>Pseudomonadati</taxon>
        <taxon>Pseudomonadota</taxon>
        <taxon>Alphaproteobacteria</taxon>
        <taxon>Rhodobacterales</taxon>
        <taxon>Paracoccaceae</taxon>
        <taxon>Puniceibacterium</taxon>
    </lineage>
</organism>
<sequence length="32" mass="3361">MGFVRPLTKPSALASNPSALDMDQGALRCDVV</sequence>
<gene>
    <name evidence="1" type="ORF">P775_10685</name>
</gene>
<proteinExistence type="predicted"/>
<accession>A0A2G8REV5</accession>
<dbReference type="EMBL" id="AWWI01000066">
    <property type="protein sequence ID" value="PIL20126.1"/>
    <property type="molecule type" value="Genomic_DNA"/>
</dbReference>
<name>A0A2G8REV5_9RHOB</name>
<protein>
    <submittedName>
        <fullName evidence="1">Uncharacterized protein</fullName>
    </submittedName>
</protein>
<dbReference type="AlphaFoldDB" id="A0A2G8REV5"/>
<comment type="caution">
    <text evidence="1">The sequence shown here is derived from an EMBL/GenBank/DDBJ whole genome shotgun (WGS) entry which is preliminary data.</text>
</comment>
<keyword evidence="2" id="KW-1185">Reference proteome</keyword>
<reference evidence="1 2" key="1">
    <citation type="submission" date="2013-09" db="EMBL/GenBank/DDBJ databases">
        <title>Genome sequencing of Phaeobacter antarcticus sp. nov. SM1211.</title>
        <authorList>
            <person name="Zhang X.-Y."/>
            <person name="Liu C."/>
            <person name="Chen X.-L."/>
            <person name="Xie B.-B."/>
            <person name="Qin Q.-L."/>
            <person name="Rong J.-C."/>
            <person name="Zhang Y.-Z."/>
        </authorList>
    </citation>
    <scope>NUCLEOTIDE SEQUENCE [LARGE SCALE GENOMIC DNA]</scope>
    <source>
        <strain evidence="1 2">SM1211</strain>
    </source>
</reference>
<evidence type="ECO:0000313" key="2">
    <source>
        <dbReference type="Proteomes" id="UP000231259"/>
    </source>
</evidence>
<evidence type="ECO:0000313" key="1">
    <source>
        <dbReference type="EMBL" id="PIL20126.1"/>
    </source>
</evidence>
<dbReference type="Proteomes" id="UP000231259">
    <property type="component" value="Unassembled WGS sequence"/>
</dbReference>